<dbReference type="AlphaFoldDB" id="A0AAE0JMR4"/>
<feature type="chain" id="PRO_5042290915" description="Secreted protein" evidence="1">
    <location>
        <begin position="21"/>
        <end position="173"/>
    </location>
</feature>
<reference evidence="2" key="2">
    <citation type="submission" date="2023-06" db="EMBL/GenBank/DDBJ databases">
        <authorList>
            <consortium name="Lawrence Berkeley National Laboratory"/>
            <person name="Haridas S."/>
            <person name="Hensen N."/>
            <person name="Bonometti L."/>
            <person name="Westerberg I."/>
            <person name="Brannstrom I.O."/>
            <person name="Guillou S."/>
            <person name="Cros-Aarteil S."/>
            <person name="Calhoun S."/>
            <person name="Kuo A."/>
            <person name="Mondo S."/>
            <person name="Pangilinan J."/>
            <person name="Riley R."/>
            <person name="Labutti K."/>
            <person name="Andreopoulos B."/>
            <person name="Lipzen A."/>
            <person name="Chen C."/>
            <person name="Yanf M."/>
            <person name="Daum C."/>
            <person name="Ng V."/>
            <person name="Clum A."/>
            <person name="Steindorff A."/>
            <person name="Ohm R."/>
            <person name="Martin F."/>
            <person name="Silar P."/>
            <person name="Natvig D."/>
            <person name="Lalanne C."/>
            <person name="Gautier V."/>
            <person name="Ament-Velasquez S.L."/>
            <person name="Kruys A."/>
            <person name="Hutchinson M.I."/>
            <person name="Powell A.J."/>
            <person name="Barry K."/>
            <person name="Miller A.N."/>
            <person name="Grigoriev I.V."/>
            <person name="Debuchy R."/>
            <person name="Gladieux P."/>
            <person name="Thoren M.H."/>
            <person name="Johannesson H."/>
        </authorList>
    </citation>
    <scope>NUCLEOTIDE SEQUENCE</scope>
    <source>
        <strain evidence="2">CBS 560.94</strain>
    </source>
</reference>
<feature type="signal peptide" evidence="1">
    <location>
        <begin position="1"/>
        <end position="20"/>
    </location>
</feature>
<evidence type="ECO:0000313" key="3">
    <source>
        <dbReference type="Proteomes" id="UP001278500"/>
    </source>
</evidence>
<dbReference type="Proteomes" id="UP001278500">
    <property type="component" value="Unassembled WGS sequence"/>
</dbReference>
<name>A0AAE0JMR4_9PEZI</name>
<keyword evidence="3" id="KW-1185">Reference proteome</keyword>
<reference evidence="2" key="1">
    <citation type="journal article" date="2023" name="Mol. Phylogenet. Evol.">
        <title>Genome-scale phylogeny and comparative genomics of the fungal order Sordariales.</title>
        <authorList>
            <person name="Hensen N."/>
            <person name="Bonometti L."/>
            <person name="Westerberg I."/>
            <person name="Brannstrom I.O."/>
            <person name="Guillou S."/>
            <person name="Cros-Aarteil S."/>
            <person name="Calhoun S."/>
            <person name="Haridas S."/>
            <person name="Kuo A."/>
            <person name="Mondo S."/>
            <person name="Pangilinan J."/>
            <person name="Riley R."/>
            <person name="LaButti K."/>
            <person name="Andreopoulos B."/>
            <person name="Lipzen A."/>
            <person name="Chen C."/>
            <person name="Yan M."/>
            <person name="Daum C."/>
            <person name="Ng V."/>
            <person name="Clum A."/>
            <person name="Steindorff A."/>
            <person name="Ohm R.A."/>
            <person name="Martin F."/>
            <person name="Silar P."/>
            <person name="Natvig D.O."/>
            <person name="Lalanne C."/>
            <person name="Gautier V."/>
            <person name="Ament-Velasquez S.L."/>
            <person name="Kruys A."/>
            <person name="Hutchinson M.I."/>
            <person name="Powell A.J."/>
            <person name="Barry K."/>
            <person name="Miller A.N."/>
            <person name="Grigoriev I.V."/>
            <person name="Debuchy R."/>
            <person name="Gladieux P."/>
            <person name="Hiltunen Thoren M."/>
            <person name="Johannesson H."/>
        </authorList>
    </citation>
    <scope>NUCLEOTIDE SEQUENCE</scope>
    <source>
        <strain evidence="2">CBS 560.94</strain>
    </source>
</reference>
<evidence type="ECO:0000313" key="2">
    <source>
        <dbReference type="EMBL" id="KAK3354497.1"/>
    </source>
</evidence>
<protein>
    <recommendedName>
        <fullName evidence="4">Secreted protein</fullName>
    </recommendedName>
</protein>
<proteinExistence type="predicted"/>
<organism evidence="2 3">
    <name type="scientific">Neurospora tetraspora</name>
    <dbReference type="NCBI Taxonomy" id="94610"/>
    <lineage>
        <taxon>Eukaryota</taxon>
        <taxon>Fungi</taxon>
        <taxon>Dikarya</taxon>
        <taxon>Ascomycota</taxon>
        <taxon>Pezizomycotina</taxon>
        <taxon>Sordariomycetes</taxon>
        <taxon>Sordariomycetidae</taxon>
        <taxon>Sordariales</taxon>
        <taxon>Sordariaceae</taxon>
        <taxon>Neurospora</taxon>
    </lineage>
</organism>
<dbReference type="EMBL" id="JAUEPP010000001">
    <property type="protein sequence ID" value="KAK3354497.1"/>
    <property type="molecule type" value="Genomic_DNA"/>
</dbReference>
<dbReference type="RefSeq" id="XP_062685875.1">
    <property type="nucleotide sequence ID" value="XM_062821062.1"/>
</dbReference>
<comment type="caution">
    <text evidence="2">The sequence shown here is derived from an EMBL/GenBank/DDBJ whole genome shotgun (WGS) entry which is preliminary data.</text>
</comment>
<keyword evidence="1" id="KW-0732">Signal</keyword>
<accession>A0AAE0JMR4</accession>
<sequence>MIASKQSAALLPLRLGLTASAPATTCQLLQSAGRLYTCRNTPVDRYLGDNGRRYAPAVCKCAVGIHAVALGERAVKAEDRIREAGIRFQHAVSLSQRSDGERKTFVSQCFSSSSSRAEPLNLFPTPATFPHSPRSVLCLRVVWNSWVAQFCADACSVLVLPHSHSFGWASPET</sequence>
<gene>
    <name evidence="2" type="ORF">B0H65DRAFT_14980</name>
</gene>
<evidence type="ECO:0000256" key="1">
    <source>
        <dbReference type="SAM" id="SignalP"/>
    </source>
</evidence>
<dbReference type="GeneID" id="87858216"/>
<evidence type="ECO:0008006" key="4">
    <source>
        <dbReference type="Google" id="ProtNLM"/>
    </source>
</evidence>